<evidence type="ECO:0000313" key="4">
    <source>
        <dbReference type="Proteomes" id="UP000008963"/>
    </source>
</evidence>
<gene>
    <name evidence="3" type="ordered locus">BMS_1724</name>
</gene>
<accession>E1X1G4</accession>
<reference evidence="4" key="1">
    <citation type="journal article" date="2013" name="ISME J.">
        <title>A small predatory core genome in the divergent marine Bacteriovorax marinus SJ and the terrestrial Bdellovibrio bacteriovorus.</title>
        <authorList>
            <person name="Crossman L.C."/>
            <person name="Chen H."/>
            <person name="Cerdeno-Tarraga A.M."/>
            <person name="Brooks K."/>
            <person name="Quail M.A."/>
            <person name="Pineiro S.A."/>
            <person name="Hobley L."/>
            <person name="Sockett R.E."/>
            <person name="Bentley S.D."/>
            <person name="Parkhill J."/>
            <person name="Williams H.N."/>
            <person name="Stine O.C."/>
        </authorList>
    </citation>
    <scope>NUCLEOTIDE SEQUENCE [LARGE SCALE GENOMIC DNA]</scope>
    <source>
        <strain evidence="4">ATCC BAA-682 / DSM 15412 / SJ</strain>
    </source>
</reference>
<organism evidence="3 4">
    <name type="scientific">Halobacteriovorax marinus (strain ATCC BAA-682 / DSM 15412 / SJ)</name>
    <name type="common">Bacteriovorax marinus</name>
    <dbReference type="NCBI Taxonomy" id="862908"/>
    <lineage>
        <taxon>Bacteria</taxon>
        <taxon>Pseudomonadati</taxon>
        <taxon>Bdellovibrionota</taxon>
        <taxon>Bacteriovoracia</taxon>
        <taxon>Bacteriovoracales</taxon>
        <taxon>Halobacteriovoraceae</taxon>
        <taxon>Halobacteriovorax</taxon>
    </lineage>
</organism>
<dbReference type="Proteomes" id="UP000008963">
    <property type="component" value="Chromosome"/>
</dbReference>
<evidence type="ECO:0000313" key="3">
    <source>
        <dbReference type="EMBL" id="CBW26555.1"/>
    </source>
</evidence>
<dbReference type="OrthoDB" id="5287506at2"/>
<protein>
    <submittedName>
        <fullName evidence="3">Uncharacterized protein</fullName>
    </submittedName>
</protein>
<dbReference type="PATRIC" id="fig|862908.3.peg.1638"/>
<feature type="signal peptide" evidence="2">
    <location>
        <begin position="1"/>
        <end position="25"/>
    </location>
</feature>
<feature type="region of interest" description="Disordered" evidence="1">
    <location>
        <begin position="206"/>
        <end position="233"/>
    </location>
</feature>
<dbReference type="STRING" id="862908.BMS_1724"/>
<name>E1X1G4_HALMS</name>
<feature type="compositionally biased region" description="Basic and acidic residues" evidence="1">
    <location>
        <begin position="210"/>
        <end position="229"/>
    </location>
</feature>
<proteinExistence type="predicted"/>
<keyword evidence="2" id="KW-0732">Signal</keyword>
<feature type="chain" id="PRO_5003154381" evidence="2">
    <location>
        <begin position="26"/>
        <end position="651"/>
    </location>
</feature>
<sequence>MSTRKSFLISALILGFCGLGTPLLANEQEAVEYQNYDQVNDQRDQLEKLLEIPEVGQIYEKCNQVKANVDPNLDVSKCIWEGDNANGITGVKDQEGIKEKITSSLSELDDKKNTKYESVNVLPTNKKISNAQKKLEEYYYKSMKEKIFGEGESMKNSDGTFKVIDHSRFNSIYQNQLTNNILTAISSFCIEAKMMGTGENAFPLLSNTQSKRESQRKENIKKLGDKGNGEKSGAQIQSESWQSCFINAQYVCHGGTKTTKNKETGDYDKITAKSVFGYKEDCSSISDTDKKKKCEETKKDYNYSKGRACELTNYLKVARQNLKAVEKIDQGYQEIAKTGGLAVAATGEKLNPNQNLIKNVSTDDKLDEITAVTSNEFVNDSKFSEGVNEDLAELESCIAKDPDTGEYILAPNAQESCKKYLNTNREEVDRIKSEYALRLRGLSEKANLIDKESDDTKGVESFLKDQGYTEDQIGQTIEANTDIKKLKAQIIARYENEKEALIESMNKRMEETASTNNGVIDTSAGSKDIKKLEKIHKELSSKTEQYAQLIHFNNIVAGFLEVGEDQENARRNTASISREVENSAFSEDNLQANPEFANTYINQNENIQKSLEANQVDLSSGSKRAGNTEGAVLGVDKINNVILNYDEESGN</sequence>
<dbReference type="AlphaFoldDB" id="E1X1G4"/>
<keyword evidence="4" id="KW-1185">Reference proteome</keyword>
<evidence type="ECO:0000256" key="1">
    <source>
        <dbReference type="SAM" id="MobiDB-lite"/>
    </source>
</evidence>
<dbReference type="EMBL" id="FQ312005">
    <property type="protein sequence ID" value="CBW26555.1"/>
    <property type="molecule type" value="Genomic_DNA"/>
</dbReference>
<dbReference type="KEGG" id="bmx:BMS_1724"/>
<evidence type="ECO:0000256" key="2">
    <source>
        <dbReference type="SAM" id="SignalP"/>
    </source>
</evidence>
<dbReference type="HOGENOM" id="CLU_420793_0_0_7"/>
<dbReference type="RefSeq" id="WP_014244336.1">
    <property type="nucleotide sequence ID" value="NC_016620.1"/>
</dbReference>